<organism evidence="1 2">
    <name type="scientific">Sediminicurvatus halobius</name>
    <dbReference type="NCBI Taxonomy" id="2182432"/>
    <lineage>
        <taxon>Bacteria</taxon>
        <taxon>Pseudomonadati</taxon>
        <taxon>Pseudomonadota</taxon>
        <taxon>Gammaproteobacteria</taxon>
        <taxon>Chromatiales</taxon>
        <taxon>Ectothiorhodospiraceae</taxon>
        <taxon>Sediminicurvatus</taxon>
    </lineage>
</organism>
<protein>
    <recommendedName>
        <fullName evidence="3">DUF2589 domain-containing protein</fullName>
    </recommendedName>
</protein>
<dbReference type="InterPro" id="IPR024510">
    <property type="entry name" value="DUF2589"/>
</dbReference>
<dbReference type="Pfam" id="PF11655">
    <property type="entry name" value="DUF2589"/>
    <property type="match status" value="1"/>
</dbReference>
<keyword evidence="2" id="KW-1185">Reference proteome</keyword>
<evidence type="ECO:0000313" key="2">
    <source>
        <dbReference type="Proteomes" id="UP000245474"/>
    </source>
</evidence>
<proteinExistence type="predicted"/>
<reference evidence="1 2" key="1">
    <citation type="submission" date="2018-05" db="EMBL/GenBank/DDBJ databases">
        <title>Spiribacter halobius sp. nov., a moderately halophilic bacterium isolated from marine solar saltern.</title>
        <authorList>
            <person name="Zheng W.-S."/>
            <person name="Lu D.-C."/>
            <person name="Du Z.-J."/>
        </authorList>
    </citation>
    <scope>NUCLEOTIDE SEQUENCE [LARGE SCALE GENOMIC DNA]</scope>
    <source>
        <strain evidence="1 2">E85</strain>
    </source>
</reference>
<dbReference type="RefSeq" id="WP_109678910.1">
    <property type="nucleotide sequence ID" value="NZ_CP086615.1"/>
</dbReference>
<dbReference type="AlphaFoldDB" id="A0A2U2N0E7"/>
<evidence type="ECO:0008006" key="3">
    <source>
        <dbReference type="Google" id="ProtNLM"/>
    </source>
</evidence>
<accession>A0A2U2N0E7</accession>
<sequence>MANIPAELRALPLEHIIGSPMVAAIQAQALAANNTVDFIKEVGLKPRALEDGEAAGDFDIISGESGEPGLEARYVDFKFDRVLEERIPPPADAPEGTPGTVRYSVVPSKLTVPLLAMVPIPCLRIDPLSADRSPVCGSTT</sequence>
<comment type="caution">
    <text evidence="1">The sequence shown here is derived from an EMBL/GenBank/DDBJ whole genome shotgun (WGS) entry which is preliminary data.</text>
</comment>
<name>A0A2U2N0E7_9GAMM</name>
<dbReference type="Proteomes" id="UP000245474">
    <property type="component" value="Unassembled WGS sequence"/>
</dbReference>
<gene>
    <name evidence="1" type="ORF">DEM34_11210</name>
</gene>
<evidence type="ECO:0000313" key="1">
    <source>
        <dbReference type="EMBL" id="PWG62711.1"/>
    </source>
</evidence>
<dbReference type="EMBL" id="QFFI01000016">
    <property type="protein sequence ID" value="PWG62711.1"/>
    <property type="molecule type" value="Genomic_DNA"/>
</dbReference>
<dbReference type="OrthoDB" id="1043330at2"/>